<evidence type="ECO:0000313" key="2">
    <source>
        <dbReference type="EMBL" id="MBD8770460.1"/>
    </source>
</evidence>
<sequence length="345" mass="37173">MARVQGQSGRGAGLIAALLTALFALAVPTLAEASAPPAVPELTLIGEHAVDGMPTGNLSGLALCGKALWAVSDREDGTVYRLDTSTPTWQARAVTFKAPPVPPSGLPARLRMSSWAASFVRGGDLDFEGISCDAQGNQYLVSEAHVAVLQIPVSGEPKWLPLDPTLVSQARASNLLLHFNALFEGLTVNPAGDRLWLAAERQQRGLLAVRKRPVSWSCEGRCVLLAEGGAETLPVQVPRTRTMPRDFADLAYFDGKLFTLERNAYRICRRDADTAKRERCWSFAAEALLPARRYDAPYGLTEALSVDADGAWVGTDNNQWARADGERRPVVWRFAAPAGGWSAAP</sequence>
<accession>A0ABR9C030</accession>
<reference evidence="2 3" key="1">
    <citation type="journal article" date="2020" name="FEMS Microbiol. Ecol.">
        <title>Temporal dynamics of bacterial communities during seed development and maturation.</title>
        <authorList>
            <person name="Chesneau G."/>
            <person name="Torres-Cortes G."/>
            <person name="Briand M."/>
            <person name="Darrasse A."/>
            <person name="Preveaux A."/>
            <person name="Marais C."/>
            <person name="Jacques M.A."/>
            <person name="Shade A."/>
            <person name="Barret M."/>
        </authorList>
    </citation>
    <scope>NUCLEOTIDE SEQUENCE [LARGE SCALE GENOMIC DNA]</scope>
    <source>
        <strain evidence="2 3">CFBP13599</strain>
    </source>
</reference>
<name>A0ABR9C030_9PSED</name>
<dbReference type="RefSeq" id="WP_192068112.1">
    <property type="nucleotide sequence ID" value="NZ_JACYWY010000005.1"/>
</dbReference>
<evidence type="ECO:0000313" key="3">
    <source>
        <dbReference type="Proteomes" id="UP000620025"/>
    </source>
</evidence>
<dbReference type="SUPFAM" id="SSF101898">
    <property type="entry name" value="NHL repeat"/>
    <property type="match status" value="1"/>
</dbReference>
<dbReference type="EMBL" id="JACYWZ010000005">
    <property type="protein sequence ID" value="MBD8770460.1"/>
    <property type="molecule type" value="Genomic_DNA"/>
</dbReference>
<keyword evidence="3" id="KW-1185">Reference proteome</keyword>
<protein>
    <submittedName>
        <fullName evidence="2">Esterase-like activity of phytase family protein</fullName>
    </submittedName>
</protein>
<organism evidence="2 3">
    <name type="scientific">Pseudomonas coleopterorum</name>
    <dbReference type="NCBI Taxonomy" id="1605838"/>
    <lineage>
        <taxon>Bacteria</taxon>
        <taxon>Pseudomonadati</taxon>
        <taxon>Pseudomonadota</taxon>
        <taxon>Gammaproteobacteria</taxon>
        <taxon>Pseudomonadales</taxon>
        <taxon>Pseudomonadaceae</taxon>
        <taxon>Pseudomonas</taxon>
    </lineage>
</organism>
<evidence type="ECO:0000259" key="1">
    <source>
        <dbReference type="Pfam" id="PF13449"/>
    </source>
</evidence>
<proteinExistence type="predicted"/>
<feature type="domain" description="Phytase-like" evidence="1">
    <location>
        <begin position="54"/>
        <end position="202"/>
    </location>
</feature>
<dbReference type="Pfam" id="PF13449">
    <property type="entry name" value="Phytase-like"/>
    <property type="match status" value="1"/>
</dbReference>
<comment type="caution">
    <text evidence="2">The sequence shown here is derived from an EMBL/GenBank/DDBJ whole genome shotgun (WGS) entry which is preliminary data.</text>
</comment>
<dbReference type="InterPro" id="IPR027372">
    <property type="entry name" value="Phytase-like_dom"/>
</dbReference>
<dbReference type="Proteomes" id="UP000620025">
    <property type="component" value="Unassembled WGS sequence"/>
</dbReference>
<gene>
    <name evidence="2" type="ORF">IFT38_13010</name>
</gene>